<feature type="transmembrane region" description="Helical" evidence="8">
    <location>
        <begin position="230"/>
        <end position="251"/>
    </location>
</feature>
<proteinExistence type="inferred from homology"/>
<dbReference type="PATRIC" id="fig|1182568.3.peg.292"/>
<dbReference type="SUPFAM" id="SSF161098">
    <property type="entry name" value="MetI-like"/>
    <property type="match status" value="2"/>
</dbReference>
<dbReference type="CDD" id="cd06261">
    <property type="entry name" value="TM_PBP2"/>
    <property type="match status" value="2"/>
</dbReference>
<feature type="transmembrane region" description="Helical" evidence="8">
    <location>
        <begin position="364"/>
        <end position="383"/>
    </location>
</feature>
<dbReference type="PANTHER" id="PTHR43357:SF3">
    <property type="entry name" value="FE(3+)-TRANSPORT SYSTEM PERMEASE PROTEIN FBPB 2"/>
    <property type="match status" value="1"/>
</dbReference>
<feature type="transmembrane region" description="Helical" evidence="8">
    <location>
        <begin position="317"/>
        <end position="343"/>
    </location>
</feature>
<feature type="transmembrane region" description="Helical" evidence="8">
    <location>
        <begin position="272"/>
        <end position="305"/>
    </location>
</feature>
<evidence type="ECO:0000256" key="9">
    <source>
        <dbReference type="SAM" id="MobiDB-lite"/>
    </source>
</evidence>
<evidence type="ECO:0000256" key="2">
    <source>
        <dbReference type="ARBA" id="ARBA00022448"/>
    </source>
</evidence>
<dbReference type="InterPro" id="IPR035906">
    <property type="entry name" value="MetI-like_sf"/>
</dbReference>
<keyword evidence="5 8" id="KW-0812">Transmembrane</keyword>
<feature type="transmembrane region" description="Helical" evidence="8">
    <location>
        <begin position="53"/>
        <end position="76"/>
    </location>
</feature>
<evidence type="ECO:0000256" key="4">
    <source>
        <dbReference type="ARBA" id="ARBA00022519"/>
    </source>
</evidence>
<protein>
    <submittedName>
        <fullName evidence="11">Iron ABC transporter permease</fullName>
    </submittedName>
</protein>
<evidence type="ECO:0000256" key="1">
    <source>
        <dbReference type="ARBA" id="ARBA00004429"/>
    </source>
</evidence>
<name>A0A172T6Q7_9DEIO</name>
<keyword evidence="4" id="KW-0997">Cell inner membrane</keyword>
<evidence type="ECO:0000259" key="10">
    <source>
        <dbReference type="PROSITE" id="PS50928"/>
    </source>
</evidence>
<reference evidence="11 12" key="1">
    <citation type="submission" date="2015-01" db="EMBL/GenBank/DDBJ databases">
        <title>Deinococcus puniceus/DY1/ whole genome sequencing.</title>
        <authorList>
            <person name="Kim M.K."/>
            <person name="Srinivasan S."/>
            <person name="Lee J.-J."/>
        </authorList>
    </citation>
    <scope>NUCLEOTIDE SEQUENCE [LARGE SCALE GENOMIC DNA]</scope>
    <source>
        <strain evidence="11 12">DY1</strain>
    </source>
</reference>
<dbReference type="KEGG" id="dpu:SU48_01420"/>
<accession>A0A172T6Q7</accession>
<keyword evidence="2 8" id="KW-0813">Transport</keyword>
<feature type="region of interest" description="Disordered" evidence="9">
    <location>
        <begin position="519"/>
        <end position="555"/>
    </location>
</feature>
<feature type="transmembrane region" description="Helical" evidence="8">
    <location>
        <begin position="389"/>
        <end position="409"/>
    </location>
</feature>
<keyword evidence="3" id="KW-1003">Cell membrane</keyword>
<keyword evidence="6 8" id="KW-1133">Transmembrane helix</keyword>
<evidence type="ECO:0000313" key="12">
    <source>
        <dbReference type="Proteomes" id="UP000077363"/>
    </source>
</evidence>
<dbReference type="EMBL" id="CP011387">
    <property type="protein sequence ID" value="ANE42642.1"/>
    <property type="molecule type" value="Genomic_DNA"/>
</dbReference>
<feature type="transmembrane region" description="Helical" evidence="8">
    <location>
        <begin position="450"/>
        <end position="472"/>
    </location>
</feature>
<dbReference type="Proteomes" id="UP000077363">
    <property type="component" value="Chromosome"/>
</dbReference>
<evidence type="ECO:0000313" key="11">
    <source>
        <dbReference type="EMBL" id="ANE42642.1"/>
    </source>
</evidence>
<dbReference type="Gene3D" id="1.10.3720.10">
    <property type="entry name" value="MetI-like"/>
    <property type="match status" value="2"/>
</dbReference>
<feature type="domain" description="ABC transmembrane type-1" evidence="10">
    <location>
        <begin position="53"/>
        <end position="248"/>
    </location>
</feature>
<comment type="similarity">
    <text evidence="8">Belongs to the binding-protein-dependent transport system permease family.</text>
</comment>
<dbReference type="GO" id="GO:0055085">
    <property type="term" value="P:transmembrane transport"/>
    <property type="evidence" value="ECO:0007669"/>
    <property type="project" value="InterPro"/>
</dbReference>
<evidence type="ECO:0000256" key="8">
    <source>
        <dbReference type="RuleBase" id="RU363032"/>
    </source>
</evidence>
<dbReference type="STRING" id="1182568.SU48_01420"/>
<evidence type="ECO:0000256" key="7">
    <source>
        <dbReference type="ARBA" id="ARBA00023136"/>
    </source>
</evidence>
<dbReference type="InterPro" id="IPR000515">
    <property type="entry name" value="MetI-like"/>
</dbReference>
<comment type="subcellular location">
    <subcellularLocation>
        <location evidence="1">Cell inner membrane</location>
        <topology evidence="1">Multi-pass membrane protein</topology>
    </subcellularLocation>
    <subcellularLocation>
        <location evidence="8">Cell membrane</location>
        <topology evidence="8">Multi-pass membrane protein</topology>
    </subcellularLocation>
</comment>
<gene>
    <name evidence="11" type="ORF">SU48_01420</name>
</gene>
<keyword evidence="7 8" id="KW-0472">Membrane</keyword>
<feature type="transmembrane region" description="Helical" evidence="8">
    <location>
        <begin position="131"/>
        <end position="149"/>
    </location>
</feature>
<keyword evidence="12" id="KW-1185">Reference proteome</keyword>
<evidence type="ECO:0000256" key="5">
    <source>
        <dbReference type="ARBA" id="ARBA00022692"/>
    </source>
</evidence>
<feature type="transmembrane region" description="Helical" evidence="8">
    <location>
        <begin position="188"/>
        <end position="210"/>
    </location>
</feature>
<feature type="domain" description="ABC transmembrane type-1" evidence="10">
    <location>
        <begin position="321"/>
        <end position="513"/>
    </location>
</feature>
<feature type="transmembrane region" description="Helical" evidence="8">
    <location>
        <begin position="492"/>
        <end position="514"/>
    </location>
</feature>
<dbReference type="Pfam" id="PF00528">
    <property type="entry name" value="BPD_transp_1"/>
    <property type="match status" value="2"/>
</dbReference>
<dbReference type="PROSITE" id="PS50928">
    <property type="entry name" value="ABC_TM1"/>
    <property type="match status" value="2"/>
</dbReference>
<evidence type="ECO:0000256" key="3">
    <source>
        <dbReference type="ARBA" id="ARBA00022475"/>
    </source>
</evidence>
<dbReference type="AlphaFoldDB" id="A0A172T6Q7"/>
<sequence length="555" mass="59419">MTSRRPPLLLLLPAVFTVLGVLLPLGYLVLRAFGAEAEELREIVFRTRNLELAGNTLGLTAAVLACTTAIALPLAFLATRTDFRPRRLLMLLGVLPLAIPGYVGAYALIAASGFGGTIQTLTGINWPGPSGFGGALGVLTLFTFPYLFLNLHAALRAQDPALEDAARLLGRTPLQTFWAVTVPHLRPAWLSGALLTGLHVLGDFSVVSLMRYPTFSAAIYQQYTAAYDRVYSAWLALLLLLLTAFVLWLEARLMRGVSLSRVSPGGARQPGTVRLGWAVVPAWAFALTLAGAALVVPLGTVLFWLTRDFNPAALADLWVAAQTALGAAAVAAVTTTLLAFPLAYIGSRYGQHSRWARLTERAAYLGYATPPLAFALALVFFSLQVTPSLYQTLPLLVAAYTLHFVAEAVGPIRTSLTKATPRLEEAARVLGLSPLRALTRVTLPLIRPGLWVSAAFVFLSVLKELPLTLLLSPTGFDTLARNVWTYTEEAQYAAAAPYALALALSGALLTLLILRRETGEAQPQGKQVTPRRRSGSAALNAPPTPEANPTQGTPL</sequence>
<feature type="transmembrane region" description="Helical" evidence="8">
    <location>
        <begin position="88"/>
        <end position="111"/>
    </location>
</feature>
<dbReference type="PANTHER" id="PTHR43357">
    <property type="entry name" value="INNER MEMBRANE ABC TRANSPORTER PERMEASE PROTEIN YDCV"/>
    <property type="match status" value="1"/>
</dbReference>
<organism evidence="11 12">
    <name type="scientific">Deinococcus puniceus</name>
    <dbReference type="NCBI Taxonomy" id="1182568"/>
    <lineage>
        <taxon>Bacteria</taxon>
        <taxon>Thermotogati</taxon>
        <taxon>Deinococcota</taxon>
        <taxon>Deinococci</taxon>
        <taxon>Deinococcales</taxon>
        <taxon>Deinococcaceae</taxon>
        <taxon>Deinococcus</taxon>
    </lineage>
</organism>
<dbReference type="GO" id="GO:0005886">
    <property type="term" value="C:plasma membrane"/>
    <property type="evidence" value="ECO:0007669"/>
    <property type="project" value="UniProtKB-SubCell"/>
</dbReference>
<evidence type="ECO:0000256" key="6">
    <source>
        <dbReference type="ARBA" id="ARBA00022989"/>
    </source>
</evidence>
<dbReference type="RefSeq" id="WP_064013690.1">
    <property type="nucleotide sequence ID" value="NZ_CP011387.1"/>
</dbReference>